<proteinExistence type="predicted"/>
<name>A0A6J7C6G5_9ZZZZ</name>
<protein>
    <submittedName>
        <fullName evidence="1">Unannotated protein</fullName>
    </submittedName>
</protein>
<organism evidence="1">
    <name type="scientific">freshwater metagenome</name>
    <dbReference type="NCBI Taxonomy" id="449393"/>
    <lineage>
        <taxon>unclassified sequences</taxon>
        <taxon>metagenomes</taxon>
        <taxon>ecological metagenomes</taxon>
    </lineage>
</organism>
<accession>A0A6J7C6G5</accession>
<gene>
    <name evidence="1" type="ORF">UFOPK3267_03280</name>
</gene>
<dbReference type="EMBL" id="CAFBIY010000327">
    <property type="protein sequence ID" value="CAB4853742.1"/>
    <property type="molecule type" value="Genomic_DNA"/>
</dbReference>
<dbReference type="AlphaFoldDB" id="A0A6J7C6G5"/>
<evidence type="ECO:0000313" key="1">
    <source>
        <dbReference type="EMBL" id="CAB4853742.1"/>
    </source>
</evidence>
<reference evidence="1" key="1">
    <citation type="submission" date="2020-05" db="EMBL/GenBank/DDBJ databases">
        <authorList>
            <person name="Chiriac C."/>
            <person name="Salcher M."/>
            <person name="Ghai R."/>
            <person name="Kavagutti S V."/>
        </authorList>
    </citation>
    <scope>NUCLEOTIDE SEQUENCE</scope>
</reference>
<sequence>MLEQFDGVLPLDQTTLVSVQADKCNVEWRRRLVEAMRG</sequence>